<organism evidence="1 2">
    <name type="scientific">Dipteronia sinensis</name>
    <dbReference type="NCBI Taxonomy" id="43782"/>
    <lineage>
        <taxon>Eukaryota</taxon>
        <taxon>Viridiplantae</taxon>
        <taxon>Streptophyta</taxon>
        <taxon>Embryophyta</taxon>
        <taxon>Tracheophyta</taxon>
        <taxon>Spermatophyta</taxon>
        <taxon>Magnoliopsida</taxon>
        <taxon>eudicotyledons</taxon>
        <taxon>Gunneridae</taxon>
        <taxon>Pentapetalae</taxon>
        <taxon>rosids</taxon>
        <taxon>malvids</taxon>
        <taxon>Sapindales</taxon>
        <taxon>Sapindaceae</taxon>
        <taxon>Hippocastanoideae</taxon>
        <taxon>Acereae</taxon>
        <taxon>Dipteronia</taxon>
    </lineage>
</organism>
<dbReference type="Proteomes" id="UP001281410">
    <property type="component" value="Unassembled WGS sequence"/>
</dbReference>
<sequence>MSLKDWDISSMVKGTCNSAKISCRTLGNGNLNVAGKMCRESSYKVDLHLHDLQTIYSRSVQFAYQSKSLEYTVLAKASRLKAAESGSSGFVMLPSGVTMTRLQNDSAIFHL</sequence>
<reference evidence="1" key="1">
    <citation type="journal article" date="2023" name="Plant J.">
        <title>Genome sequences and population genomics provide insights into the demographic history, inbreeding, and mutation load of two 'living fossil' tree species of Dipteronia.</title>
        <authorList>
            <person name="Feng Y."/>
            <person name="Comes H.P."/>
            <person name="Chen J."/>
            <person name="Zhu S."/>
            <person name="Lu R."/>
            <person name="Zhang X."/>
            <person name="Li P."/>
            <person name="Qiu J."/>
            <person name="Olsen K.M."/>
            <person name="Qiu Y."/>
        </authorList>
    </citation>
    <scope>NUCLEOTIDE SEQUENCE</scope>
    <source>
        <strain evidence="1">NBL</strain>
    </source>
</reference>
<gene>
    <name evidence="1" type="ORF">Dsin_000016</name>
</gene>
<name>A0AAD9Z025_9ROSI</name>
<accession>A0AAD9Z025</accession>
<evidence type="ECO:0000313" key="1">
    <source>
        <dbReference type="EMBL" id="KAK3169129.1"/>
    </source>
</evidence>
<dbReference type="EMBL" id="JANJYJ010000973">
    <property type="protein sequence ID" value="KAK3169129.1"/>
    <property type="molecule type" value="Genomic_DNA"/>
</dbReference>
<evidence type="ECO:0000313" key="2">
    <source>
        <dbReference type="Proteomes" id="UP001281410"/>
    </source>
</evidence>
<keyword evidence="2" id="KW-1185">Reference proteome</keyword>
<protein>
    <submittedName>
        <fullName evidence="1">Uncharacterized protein</fullName>
    </submittedName>
</protein>
<proteinExistence type="predicted"/>
<dbReference type="AlphaFoldDB" id="A0AAD9Z025"/>
<comment type="caution">
    <text evidence="1">The sequence shown here is derived from an EMBL/GenBank/DDBJ whole genome shotgun (WGS) entry which is preliminary data.</text>
</comment>